<keyword evidence="5" id="KW-1185">Reference proteome</keyword>
<organism evidence="2">
    <name type="scientific">Cladocopium goreaui</name>
    <dbReference type="NCBI Taxonomy" id="2562237"/>
    <lineage>
        <taxon>Eukaryota</taxon>
        <taxon>Sar</taxon>
        <taxon>Alveolata</taxon>
        <taxon>Dinophyceae</taxon>
        <taxon>Suessiales</taxon>
        <taxon>Symbiodiniaceae</taxon>
        <taxon>Cladocopium</taxon>
    </lineage>
</organism>
<dbReference type="EMBL" id="CAMXCT010000221">
    <property type="protein sequence ID" value="CAI3975713.1"/>
    <property type="molecule type" value="Genomic_DNA"/>
</dbReference>
<dbReference type="OrthoDB" id="425986at2759"/>
<dbReference type="PANTHER" id="PTHR33271:SF22">
    <property type="entry name" value="OS04G0445200 PROTEIN"/>
    <property type="match status" value="1"/>
</dbReference>
<gene>
    <name evidence="2" type="ORF">C1SCF055_LOCUS3999</name>
</gene>
<dbReference type="EMBL" id="CAMXCT020000221">
    <property type="protein sequence ID" value="CAL1129088.1"/>
    <property type="molecule type" value="Genomic_DNA"/>
</dbReference>
<name>A0A9P1BNQ3_9DINO</name>
<evidence type="ECO:0000313" key="3">
    <source>
        <dbReference type="EMBL" id="CAL1129088.1"/>
    </source>
</evidence>
<sequence>MRRGRFLIILPVLLVSFADLLPGFLFWPQRHLRCARAAGEAVGPITVERQISKARQEELGTTSWASWDTDTELTATWPVTYADPETVFVLEGSATVGPEGGSTVELQPGDLASFPPGQTFIWTVQSAPLRMKRGIRTQSGKIVAPLSWR</sequence>
<proteinExistence type="predicted"/>
<protein>
    <submittedName>
        <fullName evidence="4">(S)-ureidoglycine aminohydrolase cupin domain-containing protein</fullName>
    </submittedName>
</protein>
<evidence type="ECO:0000259" key="1">
    <source>
        <dbReference type="Pfam" id="PF05899"/>
    </source>
</evidence>
<dbReference type="Pfam" id="PF05899">
    <property type="entry name" value="Cupin_3"/>
    <property type="match status" value="1"/>
</dbReference>
<dbReference type="SUPFAM" id="SSF51182">
    <property type="entry name" value="RmlC-like cupins"/>
    <property type="match status" value="1"/>
</dbReference>
<dbReference type="PANTHER" id="PTHR33271">
    <property type="entry name" value="OS04G0445200 PROTEIN"/>
    <property type="match status" value="1"/>
</dbReference>
<feature type="domain" description="(S)-ureidoglycine aminohydrolase cupin" evidence="1">
    <location>
        <begin position="57"/>
        <end position="129"/>
    </location>
</feature>
<reference evidence="3" key="2">
    <citation type="submission" date="2024-04" db="EMBL/GenBank/DDBJ databases">
        <authorList>
            <person name="Chen Y."/>
            <person name="Shah S."/>
            <person name="Dougan E. K."/>
            <person name="Thang M."/>
            <person name="Chan C."/>
        </authorList>
    </citation>
    <scope>NUCLEOTIDE SEQUENCE [LARGE SCALE GENOMIC DNA]</scope>
</reference>
<dbReference type="InterPro" id="IPR011051">
    <property type="entry name" value="RmlC_Cupin_sf"/>
</dbReference>
<dbReference type="AlphaFoldDB" id="A0A9P1BNQ3"/>
<comment type="caution">
    <text evidence="2">The sequence shown here is derived from an EMBL/GenBank/DDBJ whole genome shotgun (WGS) entry which is preliminary data.</text>
</comment>
<evidence type="ECO:0000313" key="4">
    <source>
        <dbReference type="EMBL" id="CAL4763025.1"/>
    </source>
</evidence>
<evidence type="ECO:0000313" key="2">
    <source>
        <dbReference type="EMBL" id="CAI3975713.1"/>
    </source>
</evidence>
<dbReference type="EMBL" id="CAMXCT030000221">
    <property type="protein sequence ID" value="CAL4763025.1"/>
    <property type="molecule type" value="Genomic_DNA"/>
</dbReference>
<accession>A0A9P1BNQ3</accession>
<evidence type="ECO:0000313" key="5">
    <source>
        <dbReference type="Proteomes" id="UP001152797"/>
    </source>
</evidence>
<dbReference type="Proteomes" id="UP001152797">
    <property type="component" value="Unassembled WGS sequence"/>
</dbReference>
<dbReference type="InterPro" id="IPR014710">
    <property type="entry name" value="RmlC-like_jellyroll"/>
</dbReference>
<reference evidence="2" key="1">
    <citation type="submission" date="2022-10" db="EMBL/GenBank/DDBJ databases">
        <authorList>
            <person name="Chen Y."/>
            <person name="Dougan E. K."/>
            <person name="Chan C."/>
            <person name="Rhodes N."/>
            <person name="Thang M."/>
        </authorList>
    </citation>
    <scope>NUCLEOTIDE SEQUENCE</scope>
</reference>
<dbReference type="InterPro" id="IPR008579">
    <property type="entry name" value="UGlyAH_Cupin_dom"/>
</dbReference>
<dbReference type="Gene3D" id="2.60.120.10">
    <property type="entry name" value="Jelly Rolls"/>
    <property type="match status" value="1"/>
</dbReference>